<dbReference type="InterPro" id="IPR002938">
    <property type="entry name" value="FAD-bd"/>
</dbReference>
<reference evidence="7 8" key="1">
    <citation type="submission" date="2014-04" db="EMBL/GenBank/DDBJ databases">
        <authorList>
            <consortium name="DOE Joint Genome Institute"/>
            <person name="Kuo A."/>
            <person name="Kohler A."/>
            <person name="Nagy L.G."/>
            <person name="Floudas D."/>
            <person name="Copeland A."/>
            <person name="Barry K.W."/>
            <person name="Cichocki N."/>
            <person name="Veneault-Fourrey C."/>
            <person name="LaButti K."/>
            <person name="Lindquist E.A."/>
            <person name="Lipzen A."/>
            <person name="Lundell T."/>
            <person name="Morin E."/>
            <person name="Murat C."/>
            <person name="Sun H."/>
            <person name="Tunlid A."/>
            <person name="Henrissat B."/>
            <person name="Grigoriev I.V."/>
            <person name="Hibbett D.S."/>
            <person name="Martin F."/>
            <person name="Nordberg H.P."/>
            <person name="Cantor M.N."/>
            <person name="Hua S.X."/>
        </authorList>
    </citation>
    <scope>NUCLEOTIDE SEQUENCE [LARGE SCALE GENOMIC DNA]</scope>
    <source>
        <strain evidence="7 8">Foug A</strain>
    </source>
</reference>
<comment type="similarity">
    <text evidence="1">Belongs to the paxM FAD-dependent monooxygenase family.</text>
</comment>
<dbReference type="InParanoid" id="A0A0C2ZMC4"/>
<dbReference type="Gene3D" id="3.50.50.60">
    <property type="entry name" value="FAD/NAD(P)-binding domain"/>
    <property type="match status" value="1"/>
</dbReference>
<gene>
    <name evidence="7" type="ORF">SCLCIDRAFT_1214833</name>
</gene>
<dbReference type="Proteomes" id="UP000053989">
    <property type="component" value="Unassembled WGS sequence"/>
</dbReference>
<evidence type="ECO:0000256" key="2">
    <source>
        <dbReference type="ARBA" id="ARBA00022630"/>
    </source>
</evidence>
<dbReference type="InterPro" id="IPR050493">
    <property type="entry name" value="FAD-dep_Monooxygenase_BioMet"/>
</dbReference>
<dbReference type="OrthoDB" id="5428495at2759"/>
<evidence type="ECO:0000256" key="4">
    <source>
        <dbReference type="ARBA" id="ARBA00023002"/>
    </source>
</evidence>
<dbReference type="STRING" id="1036808.A0A0C2ZMC4"/>
<dbReference type="PANTHER" id="PTHR13789">
    <property type="entry name" value="MONOOXYGENASE"/>
    <property type="match status" value="1"/>
</dbReference>
<dbReference type="PRINTS" id="PR00420">
    <property type="entry name" value="RNGMNOXGNASE"/>
</dbReference>
<dbReference type="PANTHER" id="PTHR13789:SF306">
    <property type="entry name" value="HYDROXYLASE, PUTATIVE-RELATED"/>
    <property type="match status" value="1"/>
</dbReference>
<name>A0A0C2ZMC4_9AGAM</name>
<dbReference type="SUPFAM" id="SSF51905">
    <property type="entry name" value="FAD/NAD(P)-binding domain"/>
    <property type="match status" value="1"/>
</dbReference>
<evidence type="ECO:0000313" key="7">
    <source>
        <dbReference type="EMBL" id="KIM62723.1"/>
    </source>
</evidence>
<proteinExistence type="inferred from homology"/>
<accession>A0A0C2ZMC4</accession>
<evidence type="ECO:0000313" key="8">
    <source>
        <dbReference type="Proteomes" id="UP000053989"/>
    </source>
</evidence>
<evidence type="ECO:0000256" key="3">
    <source>
        <dbReference type="ARBA" id="ARBA00022827"/>
    </source>
</evidence>
<dbReference type="EMBL" id="KN822040">
    <property type="protein sequence ID" value="KIM62723.1"/>
    <property type="molecule type" value="Genomic_DNA"/>
</dbReference>
<protein>
    <recommendedName>
        <fullName evidence="6">FAD-binding domain-containing protein</fullName>
    </recommendedName>
</protein>
<reference evidence="8" key="2">
    <citation type="submission" date="2015-01" db="EMBL/GenBank/DDBJ databases">
        <title>Evolutionary Origins and Diversification of the Mycorrhizal Mutualists.</title>
        <authorList>
            <consortium name="DOE Joint Genome Institute"/>
            <consortium name="Mycorrhizal Genomics Consortium"/>
            <person name="Kohler A."/>
            <person name="Kuo A."/>
            <person name="Nagy L.G."/>
            <person name="Floudas D."/>
            <person name="Copeland A."/>
            <person name="Barry K.W."/>
            <person name="Cichocki N."/>
            <person name="Veneault-Fourrey C."/>
            <person name="LaButti K."/>
            <person name="Lindquist E.A."/>
            <person name="Lipzen A."/>
            <person name="Lundell T."/>
            <person name="Morin E."/>
            <person name="Murat C."/>
            <person name="Riley R."/>
            <person name="Ohm R."/>
            <person name="Sun H."/>
            <person name="Tunlid A."/>
            <person name="Henrissat B."/>
            <person name="Grigoriev I.V."/>
            <person name="Hibbett D.S."/>
            <person name="Martin F."/>
        </authorList>
    </citation>
    <scope>NUCLEOTIDE SEQUENCE [LARGE SCALE GENOMIC DNA]</scope>
    <source>
        <strain evidence="8">Foug A</strain>
    </source>
</reference>
<dbReference type="AlphaFoldDB" id="A0A0C2ZMC4"/>
<evidence type="ECO:0000256" key="1">
    <source>
        <dbReference type="ARBA" id="ARBA00007992"/>
    </source>
</evidence>
<dbReference type="GO" id="GO:0071949">
    <property type="term" value="F:FAD binding"/>
    <property type="evidence" value="ECO:0007669"/>
    <property type="project" value="InterPro"/>
</dbReference>
<evidence type="ECO:0000259" key="6">
    <source>
        <dbReference type="Pfam" id="PF01494"/>
    </source>
</evidence>
<keyword evidence="8" id="KW-1185">Reference proteome</keyword>
<sequence length="478" mass="53483">MHFLPNNGSRILIDFIIVGGGITGLACALALRKVGHRVIVLEKLVEEQVSQLARGGGGLPPNASKILFQWGLESALREFVVSSMRMEVMKYDTGDLLGTHPWEDDVLREVGGEYLFYQHVDLWRLLLRSARDAGADVRLGARVVSIDGDDCSVKLSTGHVMRADVIVAAVGRSSNLQTIVSGKDQTLHDSTPIYCRFYSVSVPAQVMIQDPNLAPLYNRDSPSTFLWVGNRASALGSCVEGSDAFTLQLWVEQYPQPAYLGEDWSPKADLREWHEICRHCEPRLRKLVRGASSRICGPVKIVPQLDNWVHRSGRVIVLGEAAHALPSGSVQISALGVEDAAVFAKLFSHITSKEQIPTFLHAFQDIREDRCARVIHSEQRNLLFRMMPDGPEQEERDRIMRERHAQGLGVFDGNTSDKPAERWDSLKELFGYNAEDEADDWWIKWGLLGERAKQRSIELEQRVCVRLHAVNVGSDDDD</sequence>
<organism evidence="7 8">
    <name type="scientific">Scleroderma citrinum Foug A</name>
    <dbReference type="NCBI Taxonomy" id="1036808"/>
    <lineage>
        <taxon>Eukaryota</taxon>
        <taxon>Fungi</taxon>
        <taxon>Dikarya</taxon>
        <taxon>Basidiomycota</taxon>
        <taxon>Agaricomycotina</taxon>
        <taxon>Agaricomycetes</taxon>
        <taxon>Agaricomycetidae</taxon>
        <taxon>Boletales</taxon>
        <taxon>Sclerodermatineae</taxon>
        <taxon>Sclerodermataceae</taxon>
        <taxon>Scleroderma</taxon>
    </lineage>
</organism>
<keyword evidence="4" id="KW-0560">Oxidoreductase</keyword>
<keyword evidence="3" id="KW-0274">FAD</keyword>
<keyword evidence="5" id="KW-0503">Monooxygenase</keyword>
<dbReference type="HOGENOM" id="CLU_009665_19_3_1"/>
<dbReference type="InterPro" id="IPR036188">
    <property type="entry name" value="FAD/NAD-bd_sf"/>
</dbReference>
<keyword evidence="2" id="KW-0285">Flavoprotein</keyword>
<dbReference type="Pfam" id="PF01494">
    <property type="entry name" value="FAD_binding_3"/>
    <property type="match status" value="1"/>
</dbReference>
<dbReference type="GO" id="GO:0004497">
    <property type="term" value="F:monooxygenase activity"/>
    <property type="evidence" value="ECO:0007669"/>
    <property type="project" value="UniProtKB-KW"/>
</dbReference>
<evidence type="ECO:0000256" key="5">
    <source>
        <dbReference type="ARBA" id="ARBA00023033"/>
    </source>
</evidence>
<feature type="domain" description="FAD-binding" evidence="6">
    <location>
        <begin position="15"/>
        <end position="375"/>
    </location>
</feature>